<organism evidence="1 2">
    <name type="scientific">Luteimonas wenzhouensis</name>
    <dbReference type="NCBI Taxonomy" id="2599615"/>
    <lineage>
        <taxon>Bacteria</taxon>
        <taxon>Pseudomonadati</taxon>
        <taxon>Pseudomonadota</taxon>
        <taxon>Gammaproteobacteria</taxon>
        <taxon>Lysobacterales</taxon>
        <taxon>Lysobacteraceae</taxon>
        <taxon>Luteimonas</taxon>
    </lineage>
</organism>
<evidence type="ECO:0000313" key="1">
    <source>
        <dbReference type="EMBL" id="TWT16823.1"/>
    </source>
</evidence>
<evidence type="ECO:0000313" key="2">
    <source>
        <dbReference type="Proteomes" id="UP000315949"/>
    </source>
</evidence>
<accession>A0A5C5TRD6</accession>
<proteinExistence type="predicted"/>
<name>A0A5C5TRD6_9GAMM</name>
<comment type="caution">
    <text evidence="1">The sequence shown here is derived from an EMBL/GenBank/DDBJ whole genome shotgun (WGS) entry which is preliminary data.</text>
</comment>
<sequence length="136" mass="14708">MRITNFSDLLTAARGQPEPQRLLLVFAAAELPHDATPAERAAFERGEGGALAPVLCVDKRPEEIESFDALCEESRRTGIGWDILFVGALSGRGGHAPNADEAVQPLRMMVEAIKAGRVAQFLAVDRDGDLVRLERG</sequence>
<dbReference type="Proteomes" id="UP000315949">
    <property type="component" value="Unassembled WGS sequence"/>
</dbReference>
<dbReference type="EMBL" id="VOHE01000016">
    <property type="protein sequence ID" value="TWT16823.1"/>
    <property type="molecule type" value="Genomic_DNA"/>
</dbReference>
<keyword evidence="2" id="KW-1185">Reference proteome</keyword>
<dbReference type="RefSeq" id="WP_146313741.1">
    <property type="nucleotide sequence ID" value="NZ_VOHE01000016.1"/>
</dbReference>
<protein>
    <submittedName>
        <fullName evidence="1">Ribonucleotide reductase subunit alpha</fullName>
    </submittedName>
</protein>
<reference evidence="1 2" key="1">
    <citation type="submission" date="2019-07" db="EMBL/GenBank/DDBJ databases">
        <title>Luteimonas sp. YD-1 nov., isolated from acidic soil.</title>
        <authorList>
            <person name="Zhou J."/>
        </authorList>
    </citation>
    <scope>NUCLEOTIDE SEQUENCE [LARGE SCALE GENOMIC DNA]</scope>
    <source>
        <strain evidence="1 2">YD-1</strain>
    </source>
</reference>
<gene>
    <name evidence="1" type="ORF">FQY79_15200</name>
</gene>
<dbReference type="OrthoDB" id="6182044at2"/>
<dbReference type="AlphaFoldDB" id="A0A5C5TRD6"/>